<protein>
    <submittedName>
        <fullName evidence="2">GNAT family N-acetyltransferase</fullName>
    </submittedName>
</protein>
<dbReference type="GO" id="GO:0016747">
    <property type="term" value="F:acyltransferase activity, transferring groups other than amino-acyl groups"/>
    <property type="evidence" value="ECO:0007669"/>
    <property type="project" value="InterPro"/>
</dbReference>
<dbReference type="SUPFAM" id="SSF55729">
    <property type="entry name" value="Acyl-CoA N-acyltransferases (Nat)"/>
    <property type="match status" value="1"/>
</dbReference>
<dbReference type="Proteomes" id="UP001204144">
    <property type="component" value="Unassembled WGS sequence"/>
</dbReference>
<dbReference type="Pfam" id="PF00583">
    <property type="entry name" value="Acetyltransf_1"/>
    <property type="match status" value="1"/>
</dbReference>
<organism evidence="2 3">
    <name type="scientific">Lacihabitans soyangensis</name>
    <dbReference type="NCBI Taxonomy" id="869394"/>
    <lineage>
        <taxon>Bacteria</taxon>
        <taxon>Pseudomonadati</taxon>
        <taxon>Bacteroidota</taxon>
        <taxon>Cytophagia</taxon>
        <taxon>Cytophagales</taxon>
        <taxon>Leadbetterellaceae</taxon>
        <taxon>Lacihabitans</taxon>
    </lineage>
</organism>
<feature type="domain" description="N-acetyltransferase" evidence="1">
    <location>
        <begin position="3"/>
        <end position="186"/>
    </location>
</feature>
<dbReference type="AlphaFoldDB" id="A0AAE3H5T9"/>
<accession>A0AAE3H5T9</accession>
<evidence type="ECO:0000313" key="3">
    <source>
        <dbReference type="Proteomes" id="UP001204144"/>
    </source>
</evidence>
<evidence type="ECO:0000259" key="1">
    <source>
        <dbReference type="PROSITE" id="PS51186"/>
    </source>
</evidence>
<dbReference type="RefSeq" id="WP_255039448.1">
    <property type="nucleotide sequence ID" value="NZ_RJUF01000192.1"/>
</dbReference>
<comment type="caution">
    <text evidence="2">The sequence shown here is derived from an EMBL/GenBank/DDBJ whole genome shotgun (WGS) entry which is preliminary data.</text>
</comment>
<dbReference type="InterPro" id="IPR000182">
    <property type="entry name" value="GNAT_dom"/>
</dbReference>
<sequence>MLKFERALTDESLNQILDLQKRNLKKYLSETEKESQGFVTAEHTFEQLKKINLSEPCVVITDNNIVVAYAIAMVESAAQDMPVFNELFSTVASLTYKNRPMTGYNYIFVGQLCIDKNYRGQGLVEKLYAFYKEELKSKYDFAVTDISEHNPRSLKAHQKSGFEVIHTFYDSFTESNWNIVMMDFQD</sequence>
<evidence type="ECO:0000313" key="2">
    <source>
        <dbReference type="EMBL" id="MCP9765739.1"/>
    </source>
</evidence>
<keyword evidence="3" id="KW-1185">Reference proteome</keyword>
<dbReference type="PROSITE" id="PS51186">
    <property type="entry name" value="GNAT"/>
    <property type="match status" value="1"/>
</dbReference>
<name>A0AAE3H5T9_9BACT</name>
<proteinExistence type="predicted"/>
<gene>
    <name evidence="2" type="ORF">EGI31_22620</name>
</gene>
<dbReference type="InterPro" id="IPR016181">
    <property type="entry name" value="Acyl_CoA_acyltransferase"/>
</dbReference>
<dbReference type="Gene3D" id="3.40.630.30">
    <property type="match status" value="1"/>
</dbReference>
<reference evidence="2 3" key="1">
    <citation type="submission" date="2018-11" db="EMBL/GenBank/DDBJ databases">
        <title>Novel bacteria species description.</title>
        <authorList>
            <person name="Han J.-H."/>
        </authorList>
    </citation>
    <scope>NUCLEOTIDE SEQUENCE [LARGE SCALE GENOMIC DNA]</scope>
    <source>
        <strain evidence="2 3">KCTC23259</strain>
    </source>
</reference>
<dbReference type="EMBL" id="RJUF01000192">
    <property type="protein sequence ID" value="MCP9765739.1"/>
    <property type="molecule type" value="Genomic_DNA"/>
</dbReference>